<dbReference type="Pfam" id="PF03205">
    <property type="entry name" value="MobB"/>
    <property type="match status" value="1"/>
</dbReference>
<dbReference type="InterPro" id="IPR052539">
    <property type="entry name" value="MGD_biosynthesis_adapter"/>
</dbReference>
<proteinExistence type="predicted"/>
<accession>A0A9D2MMB3</accession>
<dbReference type="PANTHER" id="PTHR40072">
    <property type="entry name" value="MOLYBDOPTERIN-GUANINE DINUCLEOTIDE BIOSYNTHESIS ADAPTER PROTEIN-RELATED"/>
    <property type="match status" value="1"/>
</dbReference>
<dbReference type="EMBL" id="DWXO01000051">
    <property type="protein sequence ID" value="HJB80368.1"/>
    <property type="molecule type" value="Genomic_DNA"/>
</dbReference>
<dbReference type="NCBIfam" id="TIGR00176">
    <property type="entry name" value="mobB"/>
    <property type="match status" value="1"/>
</dbReference>
<dbReference type="CDD" id="cd03116">
    <property type="entry name" value="MobB"/>
    <property type="match status" value="1"/>
</dbReference>
<organism evidence="2 3">
    <name type="scientific">Candidatus Flavonifractor intestinigallinarum</name>
    <dbReference type="NCBI Taxonomy" id="2838586"/>
    <lineage>
        <taxon>Bacteria</taxon>
        <taxon>Bacillati</taxon>
        <taxon>Bacillota</taxon>
        <taxon>Clostridia</taxon>
        <taxon>Eubacteriales</taxon>
        <taxon>Oscillospiraceae</taxon>
        <taxon>Flavonifractor</taxon>
    </lineage>
</organism>
<feature type="domain" description="Molybdopterin-guanine dinucleotide biosynthesis protein B (MobB)" evidence="1">
    <location>
        <begin position="8"/>
        <end position="135"/>
    </location>
</feature>
<dbReference type="GO" id="GO:0005525">
    <property type="term" value="F:GTP binding"/>
    <property type="evidence" value="ECO:0007669"/>
    <property type="project" value="InterPro"/>
</dbReference>
<dbReference type="SUPFAM" id="SSF52540">
    <property type="entry name" value="P-loop containing nucleoside triphosphate hydrolases"/>
    <property type="match status" value="1"/>
</dbReference>
<dbReference type="Proteomes" id="UP000823921">
    <property type="component" value="Unassembled WGS sequence"/>
</dbReference>
<evidence type="ECO:0000259" key="1">
    <source>
        <dbReference type="Pfam" id="PF03205"/>
    </source>
</evidence>
<dbReference type="InterPro" id="IPR027417">
    <property type="entry name" value="P-loop_NTPase"/>
</dbReference>
<reference evidence="2" key="2">
    <citation type="submission" date="2021-04" db="EMBL/GenBank/DDBJ databases">
        <authorList>
            <person name="Gilroy R."/>
        </authorList>
    </citation>
    <scope>NUCLEOTIDE SEQUENCE</scope>
    <source>
        <strain evidence="2">CHK192-8294</strain>
    </source>
</reference>
<evidence type="ECO:0000313" key="2">
    <source>
        <dbReference type="EMBL" id="HJB80368.1"/>
    </source>
</evidence>
<evidence type="ECO:0000313" key="3">
    <source>
        <dbReference type="Proteomes" id="UP000823921"/>
    </source>
</evidence>
<dbReference type="PANTHER" id="PTHR40072:SF1">
    <property type="entry name" value="MOLYBDOPTERIN-GUANINE DINUCLEOTIDE BIOSYNTHESIS ADAPTER PROTEIN"/>
    <property type="match status" value="1"/>
</dbReference>
<dbReference type="InterPro" id="IPR004435">
    <property type="entry name" value="MobB_dom"/>
</dbReference>
<sequence>MTVCKPLVVAVSGVKNSGKTTLIEAMLPLLAEAGLTVAVVKHDGHSFDADPPGTDTGRFMAAGAAGTAIFDGEKFKIVKKQPVTEDFLITQFPEADLILLEGFKHTGWPKLEVVRKGNSESPVSNPATLLALATDLPLDVPGVPVLPLDQPHEAACFLLRLVKEGRHA</sequence>
<reference evidence="2" key="1">
    <citation type="journal article" date="2021" name="PeerJ">
        <title>Extensive microbial diversity within the chicken gut microbiome revealed by metagenomics and culture.</title>
        <authorList>
            <person name="Gilroy R."/>
            <person name="Ravi A."/>
            <person name="Getino M."/>
            <person name="Pursley I."/>
            <person name="Horton D.L."/>
            <person name="Alikhan N.F."/>
            <person name="Baker D."/>
            <person name="Gharbi K."/>
            <person name="Hall N."/>
            <person name="Watson M."/>
            <person name="Adriaenssens E.M."/>
            <person name="Foster-Nyarko E."/>
            <person name="Jarju S."/>
            <person name="Secka A."/>
            <person name="Antonio M."/>
            <person name="Oren A."/>
            <person name="Chaudhuri R.R."/>
            <person name="La Ragione R."/>
            <person name="Hildebrand F."/>
            <person name="Pallen M.J."/>
        </authorList>
    </citation>
    <scope>NUCLEOTIDE SEQUENCE</scope>
    <source>
        <strain evidence="2">CHK192-8294</strain>
    </source>
</reference>
<comment type="caution">
    <text evidence="2">The sequence shown here is derived from an EMBL/GenBank/DDBJ whole genome shotgun (WGS) entry which is preliminary data.</text>
</comment>
<gene>
    <name evidence="2" type="primary">mobB</name>
    <name evidence="2" type="ORF">H9712_05235</name>
</gene>
<dbReference type="AlphaFoldDB" id="A0A9D2MMB3"/>
<dbReference type="Gene3D" id="3.40.50.300">
    <property type="entry name" value="P-loop containing nucleotide triphosphate hydrolases"/>
    <property type="match status" value="1"/>
</dbReference>
<name>A0A9D2MMB3_9FIRM</name>
<protein>
    <submittedName>
        <fullName evidence="2">Molybdopterin-guanine dinucleotide biosynthesis protein B</fullName>
    </submittedName>
</protein>
<dbReference type="GO" id="GO:0006777">
    <property type="term" value="P:Mo-molybdopterin cofactor biosynthetic process"/>
    <property type="evidence" value="ECO:0007669"/>
    <property type="project" value="InterPro"/>
</dbReference>